<dbReference type="Pfam" id="PF00023">
    <property type="entry name" value="Ank"/>
    <property type="match status" value="1"/>
</dbReference>
<keyword evidence="2 3" id="KW-0040">ANK repeat</keyword>
<sequence length="498" mass="53108">MSAMRMSCKLEDLKIIRFLLEAGADPNIEGGDRRDPYTIERRNKDSLRLLNQVEKGSLDPAKALVQAAKNGYGAAIKIILSFLEINLDEKEKFLEAFSGININAGNTDWMASPAVAVTKAQEFETAILKLLASPGIDVNAPCTSGETPLSFAAGRGHEGVVKLLLAAPGINVNAPDAQGPLTFERSCQARYQVVNGYEVDMFKPGFTSYVDRPDAQGQTPLILAAQGGHEANVKLLLAAPGINVSVAPLSIAARGGHEAVVKLLLAMPGIDVNGPDKKGRTPLSFAAENGHEGVFKLLLAVPGINVHTSDVEGRTPLSFAARGGPGPGGWRVRPHNTPDRDWDEWIPLILEATDGHEAIVKHLLAVPEIPVNAPARDGWTPLMFAAKQGNEAIVKLLLAAPGIDINATDTSGWSASIWAAFQGNTAVVEALCVVPELIVDVADVKRRLKNPPKGWRWSCRNPGPEDDLRQEKCVRILENFVESKGGGAQDGAEKPGGG</sequence>
<comment type="caution">
    <text evidence="4">The sequence shown here is derived from an EMBL/GenBank/DDBJ whole genome shotgun (WGS) entry which is preliminary data.</text>
</comment>
<feature type="repeat" description="ANK" evidence="3">
    <location>
        <begin position="377"/>
        <end position="410"/>
    </location>
</feature>
<dbReference type="AlphaFoldDB" id="A0A8H6IB29"/>
<evidence type="ECO:0000256" key="2">
    <source>
        <dbReference type="ARBA" id="ARBA00023043"/>
    </source>
</evidence>
<feature type="repeat" description="ANK" evidence="3">
    <location>
        <begin position="278"/>
        <end position="299"/>
    </location>
</feature>
<evidence type="ECO:0000313" key="5">
    <source>
        <dbReference type="Proteomes" id="UP000521943"/>
    </source>
</evidence>
<keyword evidence="5" id="KW-1185">Reference proteome</keyword>
<keyword evidence="1" id="KW-0677">Repeat</keyword>
<dbReference type="PROSITE" id="PS50088">
    <property type="entry name" value="ANK_REPEAT"/>
    <property type="match status" value="5"/>
</dbReference>
<dbReference type="Gene3D" id="1.25.40.20">
    <property type="entry name" value="Ankyrin repeat-containing domain"/>
    <property type="match status" value="4"/>
</dbReference>
<dbReference type="InterPro" id="IPR002110">
    <property type="entry name" value="Ankyrin_rpt"/>
</dbReference>
<protein>
    <submittedName>
        <fullName evidence="4">Ankyrin repeat-containing domain protein</fullName>
    </submittedName>
</protein>
<dbReference type="Pfam" id="PF12796">
    <property type="entry name" value="Ank_2"/>
    <property type="match status" value="2"/>
</dbReference>
<gene>
    <name evidence="4" type="ORF">DFP72DRAFT_632405</name>
</gene>
<dbReference type="PANTHER" id="PTHR24126">
    <property type="entry name" value="ANKYRIN REPEAT, PH AND SEC7 DOMAIN CONTAINING PROTEIN SECG-RELATED"/>
    <property type="match status" value="1"/>
</dbReference>
<reference evidence="4 5" key="1">
    <citation type="submission" date="2020-07" db="EMBL/GenBank/DDBJ databases">
        <title>Comparative genomics of pyrophilous fungi reveals a link between fire events and developmental genes.</title>
        <authorList>
            <consortium name="DOE Joint Genome Institute"/>
            <person name="Steindorff A.S."/>
            <person name="Carver A."/>
            <person name="Calhoun S."/>
            <person name="Stillman K."/>
            <person name="Liu H."/>
            <person name="Lipzen A."/>
            <person name="Pangilinan J."/>
            <person name="Labutti K."/>
            <person name="Bruns T.D."/>
            <person name="Grigoriev I.V."/>
        </authorList>
    </citation>
    <scope>NUCLEOTIDE SEQUENCE [LARGE SCALE GENOMIC DNA]</scope>
    <source>
        <strain evidence="4 5">CBS 144469</strain>
    </source>
</reference>
<dbReference type="PANTHER" id="PTHR24126:SF14">
    <property type="entry name" value="ANK_REP_REGION DOMAIN-CONTAINING PROTEIN"/>
    <property type="match status" value="1"/>
</dbReference>
<dbReference type="Proteomes" id="UP000521943">
    <property type="component" value="Unassembled WGS sequence"/>
</dbReference>
<proteinExistence type="predicted"/>
<dbReference type="OrthoDB" id="194358at2759"/>
<evidence type="ECO:0000256" key="1">
    <source>
        <dbReference type="ARBA" id="ARBA00022737"/>
    </source>
</evidence>
<evidence type="ECO:0000313" key="4">
    <source>
        <dbReference type="EMBL" id="KAF6761844.1"/>
    </source>
</evidence>
<accession>A0A8H6IB29</accession>
<dbReference type="SMART" id="SM00248">
    <property type="entry name" value="ANK"/>
    <property type="match status" value="7"/>
</dbReference>
<name>A0A8H6IB29_9AGAR</name>
<dbReference type="EMBL" id="JACGCI010000009">
    <property type="protein sequence ID" value="KAF6761844.1"/>
    <property type="molecule type" value="Genomic_DNA"/>
</dbReference>
<dbReference type="Pfam" id="PF13857">
    <property type="entry name" value="Ank_5"/>
    <property type="match status" value="1"/>
</dbReference>
<dbReference type="SUPFAM" id="SSF48403">
    <property type="entry name" value="Ankyrin repeat"/>
    <property type="match status" value="2"/>
</dbReference>
<dbReference type="PROSITE" id="PS50297">
    <property type="entry name" value="ANK_REP_REGION"/>
    <property type="match status" value="4"/>
</dbReference>
<feature type="repeat" description="ANK" evidence="3">
    <location>
        <begin position="1"/>
        <end position="31"/>
    </location>
</feature>
<evidence type="ECO:0000256" key="3">
    <source>
        <dbReference type="PROSITE-ProRule" id="PRU00023"/>
    </source>
</evidence>
<dbReference type="InterPro" id="IPR036770">
    <property type="entry name" value="Ankyrin_rpt-contain_sf"/>
</dbReference>
<feature type="repeat" description="ANK" evidence="3">
    <location>
        <begin position="216"/>
        <end position="237"/>
    </location>
</feature>
<organism evidence="4 5">
    <name type="scientific">Ephemerocybe angulata</name>
    <dbReference type="NCBI Taxonomy" id="980116"/>
    <lineage>
        <taxon>Eukaryota</taxon>
        <taxon>Fungi</taxon>
        <taxon>Dikarya</taxon>
        <taxon>Basidiomycota</taxon>
        <taxon>Agaricomycotina</taxon>
        <taxon>Agaricomycetes</taxon>
        <taxon>Agaricomycetidae</taxon>
        <taxon>Agaricales</taxon>
        <taxon>Agaricineae</taxon>
        <taxon>Psathyrellaceae</taxon>
        <taxon>Ephemerocybe</taxon>
    </lineage>
</organism>
<feature type="repeat" description="ANK" evidence="3">
    <location>
        <begin position="144"/>
        <end position="177"/>
    </location>
</feature>